<organism evidence="1 2">
    <name type="scientific">Schizopora paradoxa</name>
    <dbReference type="NCBI Taxonomy" id="27342"/>
    <lineage>
        <taxon>Eukaryota</taxon>
        <taxon>Fungi</taxon>
        <taxon>Dikarya</taxon>
        <taxon>Basidiomycota</taxon>
        <taxon>Agaricomycotina</taxon>
        <taxon>Agaricomycetes</taxon>
        <taxon>Hymenochaetales</taxon>
        <taxon>Schizoporaceae</taxon>
        <taxon>Schizopora</taxon>
    </lineage>
</organism>
<feature type="non-terminal residue" evidence="1">
    <location>
        <position position="52"/>
    </location>
</feature>
<protein>
    <submittedName>
        <fullName evidence="1">Uncharacterized protein</fullName>
    </submittedName>
</protein>
<evidence type="ECO:0000313" key="2">
    <source>
        <dbReference type="Proteomes" id="UP000053477"/>
    </source>
</evidence>
<feature type="non-terminal residue" evidence="1">
    <location>
        <position position="1"/>
    </location>
</feature>
<accession>A0A0H2RGC8</accession>
<dbReference type="Proteomes" id="UP000053477">
    <property type="component" value="Unassembled WGS sequence"/>
</dbReference>
<evidence type="ECO:0000313" key="1">
    <source>
        <dbReference type="EMBL" id="KLO10622.1"/>
    </source>
</evidence>
<proteinExistence type="predicted"/>
<dbReference type="OrthoDB" id="3269932at2759"/>
<gene>
    <name evidence="1" type="ORF">SCHPADRAFT_798302</name>
</gene>
<reference evidence="1 2" key="1">
    <citation type="submission" date="2015-04" db="EMBL/GenBank/DDBJ databases">
        <title>Complete genome sequence of Schizopora paradoxa KUC8140, a cosmopolitan wood degrader in East Asia.</title>
        <authorList>
            <consortium name="DOE Joint Genome Institute"/>
            <person name="Min B."/>
            <person name="Park H."/>
            <person name="Jang Y."/>
            <person name="Kim J.-J."/>
            <person name="Kim K.H."/>
            <person name="Pangilinan J."/>
            <person name="Lipzen A."/>
            <person name="Riley R."/>
            <person name="Grigoriev I.V."/>
            <person name="Spatafora J.W."/>
            <person name="Choi I.-G."/>
        </authorList>
    </citation>
    <scope>NUCLEOTIDE SEQUENCE [LARGE SCALE GENOMIC DNA]</scope>
    <source>
        <strain evidence="1 2">KUC8140</strain>
    </source>
</reference>
<dbReference type="InParanoid" id="A0A0H2RGC8"/>
<name>A0A0H2RGC8_9AGAM</name>
<dbReference type="EMBL" id="KQ086021">
    <property type="protein sequence ID" value="KLO10622.1"/>
    <property type="molecule type" value="Genomic_DNA"/>
</dbReference>
<keyword evidence="2" id="KW-1185">Reference proteome</keyword>
<dbReference type="AlphaFoldDB" id="A0A0H2RGC8"/>
<sequence>CFAGTRVAILKEIQEWTTDPNTTPNIFWLRGPAKDGKTSIAMSVADWASEKG</sequence>